<organism evidence="1 2">
    <name type="scientific">Coemansia helicoidea</name>
    <dbReference type="NCBI Taxonomy" id="1286919"/>
    <lineage>
        <taxon>Eukaryota</taxon>
        <taxon>Fungi</taxon>
        <taxon>Fungi incertae sedis</taxon>
        <taxon>Zoopagomycota</taxon>
        <taxon>Kickxellomycotina</taxon>
        <taxon>Kickxellomycetes</taxon>
        <taxon>Kickxellales</taxon>
        <taxon>Kickxellaceae</taxon>
        <taxon>Coemansia</taxon>
    </lineage>
</organism>
<evidence type="ECO:0000313" key="1">
    <source>
        <dbReference type="EMBL" id="KAJ2799086.1"/>
    </source>
</evidence>
<gene>
    <name evidence="1" type="ORF">H4R21_003678</name>
</gene>
<dbReference type="Proteomes" id="UP001140087">
    <property type="component" value="Unassembled WGS sequence"/>
</dbReference>
<comment type="caution">
    <text evidence="1">The sequence shown here is derived from an EMBL/GenBank/DDBJ whole genome shotgun (WGS) entry which is preliminary data.</text>
</comment>
<protein>
    <submittedName>
        <fullName evidence="1">Uncharacterized protein</fullName>
    </submittedName>
</protein>
<keyword evidence="2" id="KW-1185">Reference proteome</keyword>
<proteinExistence type="predicted"/>
<reference evidence="1" key="1">
    <citation type="submission" date="2022-07" db="EMBL/GenBank/DDBJ databases">
        <title>Phylogenomic reconstructions and comparative analyses of Kickxellomycotina fungi.</title>
        <authorList>
            <person name="Reynolds N.K."/>
            <person name="Stajich J.E."/>
            <person name="Barry K."/>
            <person name="Grigoriev I.V."/>
            <person name="Crous P."/>
            <person name="Smith M.E."/>
        </authorList>
    </citation>
    <scope>NUCLEOTIDE SEQUENCE</scope>
    <source>
        <strain evidence="1">BCRC 34780</strain>
    </source>
</reference>
<accession>A0ACC1L1H0</accession>
<dbReference type="EMBL" id="JANBUN010001220">
    <property type="protein sequence ID" value="KAJ2799086.1"/>
    <property type="molecule type" value="Genomic_DNA"/>
</dbReference>
<name>A0ACC1L1H0_9FUNG</name>
<sequence length="332" mass="35064">MSATVTGGFLGGMPMFSGMSGMMQTMSAAIQSIAGGVSSFNDQAMQQISMLESVFGNDIPSVLVVLETNSIVQQVLLPFTNFPQFYSSVQSEASVLGSRLDADLSQAEQQFQSFTSAAAHDIAAAVSDITDLFNSLYAFTQKGIDIMLSSPVLTAATMLNPMVLIVALVLGADPVKLLTDYPAWQAEVSTRQSVAKANYNSMYAFVLTGLPQAEDVILAVLSEAAKLGNSLINGRLLRQERGWVERVLDLAHADDGAISSEPAHLGGSDAMRDALRSAVYYRLQPGLTQRAATATSTAAAAAEAIQYLVEPDVGHATATGVDSESAWHTLAL</sequence>
<evidence type="ECO:0000313" key="2">
    <source>
        <dbReference type="Proteomes" id="UP001140087"/>
    </source>
</evidence>